<dbReference type="EMBL" id="BGZK01000710">
    <property type="protein sequence ID" value="GBP57177.1"/>
    <property type="molecule type" value="Genomic_DNA"/>
</dbReference>
<dbReference type="AlphaFoldDB" id="A0A4C1X4E6"/>
<protein>
    <submittedName>
        <fullName evidence="1">Uncharacterized protein</fullName>
    </submittedName>
</protein>
<reference evidence="1 2" key="1">
    <citation type="journal article" date="2019" name="Commun. Biol.">
        <title>The bagworm genome reveals a unique fibroin gene that provides high tensile strength.</title>
        <authorList>
            <person name="Kono N."/>
            <person name="Nakamura H."/>
            <person name="Ohtoshi R."/>
            <person name="Tomita M."/>
            <person name="Numata K."/>
            <person name="Arakawa K."/>
        </authorList>
    </citation>
    <scope>NUCLEOTIDE SEQUENCE [LARGE SCALE GENOMIC DNA]</scope>
</reference>
<accession>A0A4C1X4E6</accession>
<dbReference type="Proteomes" id="UP000299102">
    <property type="component" value="Unassembled WGS sequence"/>
</dbReference>
<keyword evidence="2" id="KW-1185">Reference proteome</keyword>
<evidence type="ECO:0000313" key="1">
    <source>
        <dbReference type="EMBL" id="GBP57177.1"/>
    </source>
</evidence>
<proteinExistence type="predicted"/>
<organism evidence="1 2">
    <name type="scientific">Eumeta variegata</name>
    <name type="common">Bagworm moth</name>
    <name type="synonym">Eumeta japonica</name>
    <dbReference type="NCBI Taxonomy" id="151549"/>
    <lineage>
        <taxon>Eukaryota</taxon>
        <taxon>Metazoa</taxon>
        <taxon>Ecdysozoa</taxon>
        <taxon>Arthropoda</taxon>
        <taxon>Hexapoda</taxon>
        <taxon>Insecta</taxon>
        <taxon>Pterygota</taxon>
        <taxon>Neoptera</taxon>
        <taxon>Endopterygota</taxon>
        <taxon>Lepidoptera</taxon>
        <taxon>Glossata</taxon>
        <taxon>Ditrysia</taxon>
        <taxon>Tineoidea</taxon>
        <taxon>Psychidae</taxon>
        <taxon>Oiketicinae</taxon>
        <taxon>Eumeta</taxon>
    </lineage>
</organism>
<gene>
    <name evidence="1" type="ORF">EVAR_37856_1</name>
</gene>
<sequence length="156" mass="17622">MMHTVLECQPGTDAGNNYARESPRACVGAYIVTKHLWPESFPQSLRDLDSLKTYIRPSRRCHEALLVPRRRGAVSADATGRLLCAATRELLEEACHTSIDSYLSEHLGQRIRNALISAGPAIDVLRKTKDLEKDDWKRVLDLAKKDLHENIDMRSN</sequence>
<comment type="caution">
    <text evidence="1">The sequence shown here is derived from an EMBL/GenBank/DDBJ whole genome shotgun (WGS) entry which is preliminary data.</text>
</comment>
<name>A0A4C1X4E6_EUMVA</name>
<evidence type="ECO:0000313" key="2">
    <source>
        <dbReference type="Proteomes" id="UP000299102"/>
    </source>
</evidence>